<dbReference type="RefSeq" id="WP_257895145.1">
    <property type="nucleotide sequence ID" value="NZ_CP080029.1"/>
</dbReference>
<feature type="transmembrane region" description="Helical" evidence="1">
    <location>
        <begin position="33"/>
        <end position="55"/>
    </location>
</feature>
<gene>
    <name evidence="3" type="ORF">OG367_20070</name>
</gene>
<keyword evidence="1" id="KW-0472">Membrane</keyword>
<dbReference type="EMBL" id="CP109491">
    <property type="protein sequence ID" value="WUX38391.1"/>
    <property type="molecule type" value="Genomic_DNA"/>
</dbReference>
<feature type="chain" id="PRO_5047392780" evidence="2">
    <location>
        <begin position="24"/>
        <end position="61"/>
    </location>
</feature>
<reference evidence="3" key="1">
    <citation type="submission" date="2022-10" db="EMBL/GenBank/DDBJ databases">
        <title>The complete genomes of actinobacterial strains from the NBC collection.</title>
        <authorList>
            <person name="Joergensen T.S."/>
            <person name="Alvarez Arevalo M."/>
            <person name="Sterndorff E.B."/>
            <person name="Faurdal D."/>
            <person name="Vuksanovic O."/>
            <person name="Mourched A.-S."/>
            <person name="Charusanti P."/>
            <person name="Shaw S."/>
            <person name="Blin K."/>
            <person name="Weber T."/>
        </authorList>
    </citation>
    <scope>NUCLEOTIDE SEQUENCE</scope>
    <source>
        <strain evidence="3">NBC_01436</strain>
    </source>
</reference>
<name>A0ABZ1ZI22_STRAQ</name>
<keyword evidence="4" id="KW-1185">Reference proteome</keyword>
<protein>
    <submittedName>
        <fullName evidence="3">Uncharacterized protein</fullName>
    </submittedName>
</protein>
<keyword evidence="2" id="KW-0732">Signal</keyword>
<evidence type="ECO:0000313" key="4">
    <source>
        <dbReference type="Proteomes" id="UP001431926"/>
    </source>
</evidence>
<keyword evidence="1" id="KW-1133">Transmembrane helix</keyword>
<evidence type="ECO:0000256" key="2">
    <source>
        <dbReference type="SAM" id="SignalP"/>
    </source>
</evidence>
<organism evidence="3 4">
    <name type="scientific">Streptomyces anulatus</name>
    <name type="common">Streptomyces chrysomallus</name>
    <dbReference type="NCBI Taxonomy" id="1892"/>
    <lineage>
        <taxon>Bacteria</taxon>
        <taxon>Bacillati</taxon>
        <taxon>Actinomycetota</taxon>
        <taxon>Actinomycetes</taxon>
        <taxon>Kitasatosporales</taxon>
        <taxon>Streptomycetaceae</taxon>
        <taxon>Streptomyces</taxon>
    </lineage>
</organism>
<proteinExistence type="predicted"/>
<evidence type="ECO:0000256" key="1">
    <source>
        <dbReference type="SAM" id="Phobius"/>
    </source>
</evidence>
<feature type="signal peptide" evidence="2">
    <location>
        <begin position="1"/>
        <end position="23"/>
    </location>
</feature>
<evidence type="ECO:0000313" key="3">
    <source>
        <dbReference type="EMBL" id="WUX38391.1"/>
    </source>
</evidence>
<dbReference type="Proteomes" id="UP001431926">
    <property type="component" value="Chromosome"/>
</dbReference>
<sequence>MAALGFFSVVLPCLSIVSFTCFAACRAQQHRAFKVLAYVCLPVGLACGLTPIAVLTHASTL</sequence>
<accession>A0ABZ1ZI22</accession>
<keyword evidence="1" id="KW-0812">Transmembrane</keyword>